<dbReference type="AlphaFoldDB" id="A0A2R8CBJ8"/>
<keyword evidence="3" id="KW-1185">Reference proteome</keyword>
<dbReference type="Pfam" id="PF01370">
    <property type="entry name" value="Epimerase"/>
    <property type="match status" value="1"/>
</dbReference>
<dbReference type="EC" id="1.1.1.339" evidence="2"/>
<organism evidence="2 3">
    <name type="scientific">Falsiruegeria mediterranea M17</name>
    <dbReference type="NCBI Taxonomy" id="1200281"/>
    <lineage>
        <taxon>Bacteria</taxon>
        <taxon>Pseudomonadati</taxon>
        <taxon>Pseudomonadota</taxon>
        <taxon>Alphaproteobacteria</taxon>
        <taxon>Rhodobacterales</taxon>
        <taxon>Roseobacteraceae</taxon>
        <taxon>Falsiruegeria</taxon>
    </lineage>
</organism>
<protein>
    <submittedName>
        <fullName evidence="2">dTDP-6-deoxy-L-talose 4-dehydrogenase (NAD(+))</fullName>
        <ecNumber evidence="2">1.1.1.339</ecNumber>
    </submittedName>
</protein>
<dbReference type="Proteomes" id="UP000244898">
    <property type="component" value="Unassembled WGS sequence"/>
</dbReference>
<accession>A0A2R8CBJ8</accession>
<evidence type="ECO:0000259" key="1">
    <source>
        <dbReference type="Pfam" id="PF01370"/>
    </source>
</evidence>
<dbReference type="GO" id="GO:0016491">
    <property type="term" value="F:oxidoreductase activity"/>
    <property type="evidence" value="ECO:0007669"/>
    <property type="project" value="UniProtKB-KW"/>
</dbReference>
<dbReference type="PANTHER" id="PTHR43245">
    <property type="entry name" value="BIFUNCTIONAL POLYMYXIN RESISTANCE PROTEIN ARNA"/>
    <property type="match status" value="1"/>
</dbReference>
<evidence type="ECO:0000313" key="3">
    <source>
        <dbReference type="Proteomes" id="UP000244898"/>
    </source>
</evidence>
<dbReference type="OrthoDB" id="7305551at2"/>
<proteinExistence type="predicted"/>
<name>A0A2R8CBJ8_9RHOB</name>
<keyword evidence="2" id="KW-0560">Oxidoreductase</keyword>
<dbReference type="RefSeq" id="WP_108789441.1">
    <property type="nucleotide sequence ID" value="NZ_ONZG01000008.1"/>
</dbReference>
<dbReference type="EMBL" id="ONZG01000008">
    <property type="protein sequence ID" value="SPJ29775.1"/>
    <property type="molecule type" value="Genomic_DNA"/>
</dbReference>
<dbReference type="InterPro" id="IPR001509">
    <property type="entry name" value="Epimerase_deHydtase"/>
</dbReference>
<dbReference type="PANTHER" id="PTHR43245:SF13">
    <property type="entry name" value="UDP-D-APIOSE_UDP-D-XYLOSE SYNTHASE 2"/>
    <property type="match status" value="1"/>
</dbReference>
<dbReference type="SUPFAM" id="SSF51735">
    <property type="entry name" value="NAD(P)-binding Rossmann-fold domains"/>
    <property type="match status" value="1"/>
</dbReference>
<reference evidence="3" key="1">
    <citation type="submission" date="2018-03" db="EMBL/GenBank/DDBJ databases">
        <authorList>
            <person name="Rodrigo-Torres L."/>
            <person name="Arahal R. D."/>
            <person name="Lucena T."/>
        </authorList>
    </citation>
    <scope>NUCLEOTIDE SEQUENCE [LARGE SCALE GENOMIC DNA]</scope>
    <source>
        <strain evidence="3">CECT 7615</strain>
    </source>
</reference>
<dbReference type="InterPro" id="IPR036291">
    <property type="entry name" value="NAD(P)-bd_dom_sf"/>
</dbReference>
<dbReference type="Gene3D" id="3.40.50.720">
    <property type="entry name" value="NAD(P)-binding Rossmann-like Domain"/>
    <property type="match status" value="1"/>
</dbReference>
<feature type="domain" description="NAD-dependent epimerase/dehydratase" evidence="1">
    <location>
        <begin position="4"/>
        <end position="210"/>
    </location>
</feature>
<dbReference type="InterPro" id="IPR050177">
    <property type="entry name" value="Lipid_A_modif_metabolic_enz"/>
</dbReference>
<sequence>MSCVLLTGATGFVGQAVMRGLGARGIAPICVIRPGRMVKGASQVVEIEDIFSQSADWWAEVCQDVDMVLHVAWYAEPGKYLTSDKNLDCLAGTLALAKGAARAGVRRFVGVGTCFEYDLTGGELSTDTALDPLTPYAAAKAAVFVALNKLAPQMGMDFLWARLFYLYGQGEDPRRLVPYLHQQMQASERADLTSGTQLRDFMDVDAAAALLLDDAFSDRTGASNIASGQGITVRALAEQIADQYGRRDLLNFGARPDNLTDPPVVIGVRQPKDPV</sequence>
<gene>
    <name evidence="2" type="primary">tll</name>
    <name evidence="2" type="ORF">TRM7615_03297</name>
</gene>
<evidence type="ECO:0000313" key="2">
    <source>
        <dbReference type="EMBL" id="SPJ29775.1"/>
    </source>
</evidence>